<dbReference type="Pfam" id="PF07703">
    <property type="entry name" value="A2M_BRD"/>
    <property type="match status" value="1"/>
</dbReference>
<dbReference type="SUPFAM" id="SSF48239">
    <property type="entry name" value="Terpenoid cyclases/Protein prenyltransferases"/>
    <property type="match status" value="1"/>
</dbReference>
<evidence type="ECO:0000313" key="5">
    <source>
        <dbReference type="EMBL" id="BDA78291.1"/>
    </source>
</evidence>
<dbReference type="PANTHER" id="PTHR40094">
    <property type="entry name" value="ALPHA-2-MACROGLOBULIN HOMOLOG"/>
    <property type="match status" value="1"/>
</dbReference>
<dbReference type="InterPro" id="IPR001599">
    <property type="entry name" value="Macroglobln_a2"/>
</dbReference>
<name>A0ABM7UHV4_9LEPT</name>
<proteinExistence type="inferred from homology"/>
<gene>
    <name evidence="5" type="ORF">LPTSP3_g12210</name>
</gene>
<accession>A0ABM7UHV4</accession>
<dbReference type="Gene3D" id="2.60.40.1930">
    <property type="match status" value="1"/>
</dbReference>
<feature type="domain" description="Alpha-2-macroglobulin bait region" evidence="3">
    <location>
        <begin position="933"/>
        <end position="1089"/>
    </location>
</feature>
<comment type="similarity">
    <text evidence="1">Belongs to the protease inhibitor I39 (alpha-2-macroglobulin) family. Bacterial alpha-2-macroglobulin subfamily.</text>
</comment>
<evidence type="ECO:0000313" key="6">
    <source>
        <dbReference type="Proteomes" id="UP000245263"/>
    </source>
</evidence>
<dbReference type="InterPro" id="IPR051802">
    <property type="entry name" value="YfhM-like"/>
</dbReference>
<dbReference type="SMART" id="SM01359">
    <property type="entry name" value="A2M_N_2"/>
    <property type="match status" value="1"/>
</dbReference>
<keyword evidence="6" id="KW-1185">Reference proteome</keyword>
<evidence type="ECO:0000256" key="1">
    <source>
        <dbReference type="ARBA" id="ARBA00010556"/>
    </source>
</evidence>
<evidence type="ECO:0000259" key="4">
    <source>
        <dbReference type="SMART" id="SM01360"/>
    </source>
</evidence>
<dbReference type="SMART" id="SM01360">
    <property type="entry name" value="A2M"/>
    <property type="match status" value="1"/>
</dbReference>
<sequence>MVTLGDPRPKQDIFKINCPIAGAPRWIDSSTWVYEFERELPGGVKCDFVLYDSVKTLDGQTISGQKTFLFDTGGPSILYSSPYSGGTVDEDQIFILNLDAKPDLNSVLRNAYFTEQDLSNRIGLEIVEGKTRTDILKSQYASDVETTILVKAKQTFLPEKNIQLVWGKGVRSSWGGEIAEDEIHNFKVRAPFSVSFSCERVNAKADCIPILPFSLYFSGAVPTDELSKISLKSKSGKEYPSKLDPEDKNSKSSHYLSFAGPFPENEEFIIQIPPGLKDETGRSLVNQSGFPLTVRSGEFPPLAKFPAKFGILELNANPAIPVTVRNIETQLPLKTVSLNITSSTQKTIDPIEVQKWFQALSKQEREKSIFASKIATGQPVSTNLPKPNGKKAMEVVGIPLEKPGFYVVELASDVLGASLLEKKGKMYVTSGALVTNMSVHFKWGRESSLVWVTSLDKAAPEPGVIVKIIDCKGTVRGTGITGKEGTVRFGKMGTGEVPYCGYYEMGSGLSVFAAKGEDFSFTSTNWDKGIESWRYQLPSSQYNDSSEIQTVVMDRTLFRAGETVHLKHFRRGHSIQGMTASDPKLYPKKVVIQHEGSGEKFVSPLVWSFPGSTESEFAIPKQARLGTYKIFYPYSEEDDSYGNTVASFRVEEFRLPVLHGGIQLSEGAGYLVAPNQAKVELNLQYLSGGGASKFPVTVRGQISPQSFSVSEEYSEFSFFPEKIETGRVVLDEEGGDSGEDSKRKTYPGEKINLDEKGFSSFSFKDMNSISSDSSLEVEMEYLDPSGEIQTTYRSFPIYSANLRIGILPKGWMFTKDKVEMQILALDLKNQPKKNQKITVKAFSRSYYSNRRRLVGGYYAYDHYKEVKDLGTFCTGKTNEKGILFCDAPAPATGEILFSASSEDEKGNFTASTQSIWVASSEESWFEASDHNRMDILPEKSNVEIGETLKVQLRSPFREATALVTIEREGIMDSFVMPVTGKEPTISFPIKKEYSPNIYVSVLLIRGRVGDPKPTALVDLARPSFRMGIIPIHVGWKPYELSVNVKTKNSNYKVREKVEANIQVKGANGKPPEAGGELAVAVVDEALLELSGNPTWKLLDAMMGLRGHEVNTSTGQSQVIGRRHFGLKARPTGGGGGKSPTRSLFDTLLYWKGKIVLDKEGRATINFPLNDSLSSFKIVAIASSGISEFGTGSVSIQSTQDIQIFSGIPSVVREGDSILHEYSVRNATSSEKKIIAKLSVTDSGTSPSLKKTVLVLPEKTLSLGGSATGVFAWDLKVPNDLQSRNLVLEVKDDSGTILDRIAVDQKVLPNLVQRVYQAGLFQWEGEFKESIESPSDSIPGSSFFKVTTSPSILGSQKAVEDYFKKYPYNCLEQKVSTAIGLSSASRWKQIDSELGSYLDSNGLVKYFPRMESGSEILTAYVLTSSKLDGFDLNGDSVTKMVEGLRAFLLGNIRGDSWTFGADSVIRKIIVMEALSRYETLEWDLVSPVYVNIELLPTASLIDLSEILTRVNGYDPKLKSRIASALRSRLNLQGTELVIADSNFSNPWWILGSNDYTMSRLVLWSFTDPSFKKDMPRLIKGLTQKQKKGRWDTTLGNAYGILALKKAGKVLESERVQGGNVSLSDGKSVFSLDPNVSDKNSALVPMESGKKEMAVGYSGKGKPWIFWEAKSKIPLKEPLFSGYRIKRSIEAVSRASSDKWTKGDILKIRLEITADSEKTWVVLEDPIPAGSVHIGRGLGKESKILSGRITNDQDFSPSFEERSFTNYRAYYEYLPQGTWVTEYTIQLNHPGIFPLPPTRVEAMYSPETFAESPNGVFEISSSDS</sequence>
<dbReference type="InterPro" id="IPR011625">
    <property type="entry name" value="A2M_N_BRD"/>
</dbReference>
<dbReference type="InterPro" id="IPR008930">
    <property type="entry name" value="Terpenoid_cyclase/PrenylTrfase"/>
</dbReference>
<dbReference type="Pfam" id="PF17973">
    <property type="entry name" value="bMG10"/>
    <property type="match status" value="1"/>
</dbReference>
<dbReference type="InterPro" id="IPR021868">
    <property type="entry name" value="Alpha_2_Macroglob_MG3"/>
</dbReference>
<dbReference type="Pfam" id="PF01835">
    <property type="entry name" value="MG2"/>
    <property type="match status" value="1"/>
</dbReference>
<dbReference type="Pfam" id="PF00207">
    <property type="entry name" value="A2M"/>
    <property type="match status" value="1"/>
</dbReference>
<protein>
    <submittedName>
        <fullName evidence="5">Peptidase inhibitor</fullName>
    </submittedName>
</protein>
<dbReference type="PANTHER" id="PTHR40094:SF1">
    <property type="entry name" value="UBIQUITIN DOMAIN-CONTAINING PROTEIN"/>
    <property type="match status" value="1"/>
</dbReference>
<dbReference type="EMBL" id="AP025028">
    <property type="protein sequence ID" value="BDA78291.1"/>
    <property type="molecule type" value="Genomic_DNA"/>
</dbReference>
<dbReference type="Pfam" id="PF11974">
    <property type="entry name" value="bMG3"/>
    <property type="match status" value="1"/>
</dbReference>
<feature type="domain" description="Alpha-2-macroglobulin" evidence="4">
    <location>
        <begin position="1147"/>
        <end position="1237"/>
    </location>
</feature>
<reference evidence="5 6" key="1">
    <citation type="submission" date="2021-08" db="EMBL/GenBank/DDBJ databases">
        <title>Complete genome sequence of Leptospira kobayashii strain E30.</title>
        <authorList>
            <person name="Nakao R."/>
            <person name="Nakamura S."/>
            <person name="Masuzawa T."/>
            <person name="Koizumi N."/>
        </authorList>
    </citation>
    <scope>NUCLEOTIDE SEQUENCE [LARGE SCALE GENOMIC DNA]</scope>
    <source>
        <strain evidence="5 6">E30</strain>
    </source>
</reference>
<feature type="region of interest" description="Disordered" evidence="2">
    <location>
        <begin position="235"/>
        <end position="256"/>
    </location>
</feature>
<dbReference type="InterPro" id="IPR002890">
    <property type="entry name" value="MG2"/>
</dbReference>
<dbReference type="Proteomes" id="UP000245263">
    <property type="component" value="Chromosome 1"/>
</dbReference>
<evidence type="ECO:0000259" key="3">
    <source>
        <dbReference type="SMART" id="SM01359"/>
    </source>
</evidence>
<dbReference type="InterPro" id="IPR041246">
    <property type="entry name" value="Bact_MG10"/>
</dbReference>
<organism evidence="5 6">
    <name type="scientific">Leptospira kobayashii</name>
    <dbReference type="NCBI Taxonomy" id="1917830"/>
    <lineage>
        <taxon>Bacteria</taxon>
        <taxon>Pseudomonadati</taxon>
        <taxon>Spirochaetota</taxon>
        <taxon>Spirochaetia</taxon>
        <taxon>Leptospirales</taxon>
        <taxon>Leptospiraceae</taxon>
        <taxon>Leptospira</taxon>
    </lineage>
</organism>
<feature type="compositionally biased region" description="Basic and acidic residues" evidence="2">
    <location>
        <begin position="235"/>
        <end position="250"/>
    </location>
</feature>
<evidence type="ECO:0000256" key="2">
    <source>
        <dbReference type="SAM" id="MobiDB-lite"/>
    </source>
</evidence>